<evidence type="ECO:0000259" key="3">
    <source>
        <dbReference type="Pfam" id="PF07859"/>
    </source>
</evidence>
<dbReference type="InterPro" id="IPR002168">
    <property type="entry name" value="Lipase_GDXG_HIS_AS"/>
</dbReference>
<reference evidence="5 6" key="1">
    <citation type="journal article" date="2011" name="J. Bacteriol.">
        <title>Genome sequence of Halorhabdus tiamatea, the first archaeon isolated from a deep-sea anoxic brine lake.</title>
        <authorList>
            <person name="Antunes A."/>
            <person name="Alam I."/>
            <person name="Bajic V.B."/>
            <person name="Stingl U."/>
        </authorList>
    </citation>
    <scope>NUCLEOTIDE SEQUENCE [LARGE SCALE GENOMIC DNA]</scope>
    <source>
        <strain evidence="5 6">SARL4B</strain>
    </source>
</reference>
<dbReference type="PANTHER" id="PTHR48081:SF8">
    <property type="entry name" value="ALPHA_BETA HYDROLASE FOLD-3 DOMAIN-CONTAINING PROTEIN-RELATED"/>
    <property type="match status" value="1"/>
</dbReference>
<evidence type="ECO:0000313" key="7">
    <source>
        <dbReference type="Proteomes" id="UP000015381"/>
    </source>
</evidence>
<evidence type="ECO:0000256" key="1">
    <source>
        <dbReference type="ARBA" id="ARBA00010515"/>
    </source>
</evidence>
<dbReference type="KEGG" id="hti:HTIA_2359"/>
<dbReference type="MEROPS" id="S09.993"/>
<dbReference type="EMBL" id="AFNT02000024">
    <property type="protein sequence ID" value="ERJ05853.1"/>
    <property type="molecule type" value="Genomic_DNA"/>
</dbReference>
<organism evidence="5 6">
    <name type="scientific">Halorhabdus tiamatea SARL4B</name>
    <dbReference type="NCBI Taxonomy" id="1033806"/>
    <lineage>
        <taxon>Archaea</taxon>
        <taxon>Methanobacteriati</taxon>
        <taxon>Methanobacteriota</taxon>
        <taxon>Stenosarchaea group</taxon>
        <taxon>Halobacteria</taxon>
        <taxon>Halobacteriales</taxon>
        <taxon>Haloarculaceae</taxon>
        <taxon>Halorhabdus</taxon>
    </lineage>
</organism>
<dbReference type="EC" id="3.1.1.-" evidence="5"/>
<dbReference type="GO" id="GO:0016787">
    <property type="term" value="F:hydrolase activity"/>
    <property type="evidence" value="ECO:0007669"/>
    <property type="project" value="UniProtKB-KW"/>
</dbReference>
<evidence type="ECO:0000313" key="6">
    <source>
        <dbReference type="Proteomes" id="UP000003861"/>
    </source>
</evidence>
<protein>
    <submittedName>
        <fullName evidence="4">Esterase/lipase</fullName>
    </submittedName>
    <submittedName>
        <fullName evidence="5">Lipase-esterase protein</fullName>
        <ecNumber evidence="5">3.1.1.-</ecNumber>
    </submittedName>
</protein>
<name>F7PL42_9EURY</name>
<gene>
    <name evidence="5" type="primary">lipN</name>
    <name evidence="5" type="ORF">HLRTI_002124</name>
    <name evidence="4" type="ORF">HTIA_2359</name>
</gene>
<dbReference type="AlphaFoldDB" id="F7PL42"/>
<keyword evidence="2 5" id="KW-0378">Hydrolase</keyword>
<evidence type="ECO:0000313" key="4">
    <source>
        <dbReference type="EMBL" id="CCQ34467.1"/>
    </source>
</evidence>
<proteinExistence type="inferred from homology"/>
<keyword evidence="7" id="KW-1185">Reference proteome</keyword>
<dbReference type="InterPro" id="IPR029058">
    <property type="entry name" value="AB_hydrolase_fold"/>
</dbReference>
<dbReference type="GeneID" id="23799096"/>
<dbReference type="PROSITE" id="PS01173">
    <property type="entry name" value="LIPASE_GDXG_HIS"/>
    <property type="match status" value="1"/>
</dbReference>
<dbReference type="Pfam" id="PF07859">
    <property type="entry name" value="Abhydrolase_3"/>
    <property type="match status" value="1"/>
</dbReference>
<dbReference type="HOGENOM" id="CLU_012494_6_4_2"/>
<evidence type="ECO:0000313" key="5">
    <source>
        <dbReference type="EMBL" id="ERJ05853.1"/>
    </source>
</evidence>
<feature type="domain" description="Alpha/beta hydrolase fold-3" evidence="3">
    <location>
        <begin position="80"/>
        <end position="284"/>
    </location>
</feature>
<dbReference type="OrthoDB" id="33195at2157"/>
<reference evidence="5 6" key="2">
    <citation type="journal article" date="2013" name="PLoS ONE">
        <title>INDIGO - INtegrated Data Warehouse of MIcrobial GenOmes with Examples from the Red Sea Extremophiles.</title>
        <authorList>
            <person name="Alam I."/>
            <person name="Antunes A."/>
            <person name="Kamau A.A."/>
            <person name="Ba Alawi W."/>
            <person name="Kalkatawi M."/>
            <person name="Stingl U."/>
            <person name="Bajic V.B."/>
        </authorList>
    </citation>
    <scope>NUCLEOTIDE SEQUENCE [LARGE SCALE GENOMIC DNA]</scope>
    <source>
        <strain evidence="5 6">SARL4B</strain>
    </source>
</reference>
<sequence length="310" mass="33411">MRADEMDPQAQAVVDRRLGISPIADHDHRVLRLLQRVSTWFGNRDPPAVGATTDGSIPGPESDLRVRLYRPDAPGPYPTIVFFHGGGFVLGSIGTHDWLCRQLTRETGAVVVSVDYRLAPEHPFPAAVEDAYAATQWAADNPDRLASDGTLAVAGDSAGGNLAAVVALMARDRGEPDIDYQTLLYPGIGIHEGQESVRQNDGIVLSLADIEWFEDCYYDGEIHQRNPYADPAAACDLAGVAPATVVTAGFDPLRDGGVDYAERLATDGVDVTHRHYPDMIHGFATSPRIDRAEEVVGDIATDIADAVDRS</sequence>
<dbReference type="Proteomes" id="UP000015381">
    <property type="component" value="Chromosome I"/>
</dbReference>
<dbReference type="EMBL" id="HF571520">
    <property type="protein sequence ID" value="CCQ34467.1"/>
    <property type="molecule type" value="Genomic_DNA"/>
</dbReference>
<evidence type="ECO:0000256" key="2">
    <source>
        <dbReference type="ARBA" id="ARBA00022801"/>
    </source>
</evidence>
<accession>F7PL42</accession>
<dbReference type="RefSeq" id="WP_008526680.1">
    <property type="nucleotide sequence ID" value="NC_021921.1"/>
</dbReference>
<dbReference type="PANTHER" id="PTHR48081">
    <property type="entry name" value="AB HYDROLASE SUPERFAMILY PROTEIN C4A8.06C"/>
    <property type="match status" value="1"/>
</dbReference>
<comment type="similarity">
    <text evidence="1">Belongs to the 'GDXG' lipolytic enzyme family.</text>
</comment>
<dbReference type="InterPro" id="IPR013094">
    <property type="entry name" value="AB_hydrolase_3"/>
</dbReference>
<dbReference type="Proteomes" id="UP000003861">
    <property type="component" value="Unassembled WGS sequence"/>
</dbReference>
<dbReference type="PATRIC" id="fig|1033806.12.peg.2345"/>
<dbReference type="InterPro" id="IPR033140">
    <property type="entry name" value="Lipase_GDXG_put_SER_AS"/>
</dbReference>
<dbReference type="Gene3D" id="3.40.50.1820">
    <property type="entry name" value="alpha/beta hydrolase"/>
    <property type="match status" value="1"/>
</dbReference>
<dbReference type="eggNOG" id="arCOG02638">
    <property type="taxonomic scope" value="Archaea"/>
</dbReference>
<dbReference type="InterPro" id="IPR050300">
    <property type="entry name" value="GDXG_lipolytic_enzyme"/>
</dbReference>
<reference evidence="4 7" key="3">
    <citation type="journal article" date="2014" name="Environ. Microbiol.">
        <title>Halorhabdus tiamatea: proteogenomics and glycosidase activity measurements identify the first cultivated euryarchaeon from a deep-sea anoxic brine lake as potential polysaccharide degrader.</title>
        <authorList>
            <person name="Werner J."/>
            <person name="Ferrer M."/>
            <person name="Michel G."/>
            <person name="Mann A.J."/>
            <person name="Huang S."/>
            <person name="Juarez S."/>
            <person name="Ciordia S."/>
            <person name="Albar J.P."/>
            <person name="Alcaide M."/>
            <person name="La Cono V."/>
            <person name="Yakimov M.M."/>
            <person name="Antunes A."/>
            <person name="Taborda M."/>
            <person name="Da Costa M.S."/>
            <person name="Amann R.I."/>
            <person name="Gloeckner F.O."/>
            <person name="Golyshina O.V."/>
            <person name="Golyshin P.N."/>
            <person name="Teeling H."/>
        </authorList>
    </citation>
    <scope>NUCLEOTIDE SEQUENCE [LARGE SCALE GENOMIC DNA]</scope>
    <source>
        <strain evidence="7">SARL4B</strain>
        <strain evidence="4">Type strain: SARL4B</strain>
    </source>
</reference>
<dbReference type="SUPFAM" id="SSF53474">
    <property type="entry name" value="alpha/beta-Hydrolases"/>
    <property type="match status" value="1"/>
</dbReference>
<dbReference type="STRING" id="1033806.HTIA_2359"/>
<dbReference type="PROSITE" id="PS01174">
    <property type="entry name" value="LIPASE_GDXG_SER"/>
    <property type="match status" value="1"/>
</dbReference>